<dbReference type="Proteomes" id="UP000813824">
    <property type="component" value="Unassembled WGS sequence"/>
</dbReference>
<protein>
    <recommendedName>
        <fullName evidence="2">Fungal-type protein kinase domain-containing protein</fullName>
    </recommendedName>
</protein>
<dbReference type="Pfam" id="PF17667">
    <property type="entry name" value="Pkinase_fungal"/>
    <property type="match status" value="1"/>
</dbReference>
<dbReference type="GO" id="GO:0004672">
    <property type="term" value="F:protein kinase activity"/>
    <property type="evidence" value="ECO:0007669"/>
    <property type="project" value="InterPro"/>
</dbReference>
<dbReference type="AlphaFoldDB" id="A0A8K0XK41"/>
<dbReference type="InterPro" id="IPR011009">
    <property type="entry name" value="Kinase-like_dom_sf"/>
</dbReference>
<feature type="compositionally biased region" description="Polar residues" evidence="1">
    <location>
        <begin position="653"/>
        <end position="666"/>
    </location>
</feature>
<feature type="region of interest" description="Disordered" evidence="1">
    <location>
        <begin position="653"/>
        <end position="694"/>
    </location>
</feature>
<evidence type="ECO:0000256" key="1">
    <source>
        <dbReference type="SAM" id="MobiDB-lite"/>
    </source>
</evidence>
<reference evidence="3" key="1">
    <citation type="journal article" date="2021" name="New Phytol.">
        <title>Evolutionary innovations through gain and loss of genes in the ectomycorrhizal Boletales.</title>
        <authorList>
            <person name="Wu G."/>
            <person name="Miyauchi S."/>
            <person name="Morin E."/>
            <person name="Kuo A."/>
            <person name="Drula E."/>
            <person name="Varga T."/>
            <person name="Kohler A."/>
            <person name="Feng B."/>
            <person name="Cao Y."/>
            <person name="Lipzen A."/>
            <person name="Daum C."/>
            <person name="Hundley H."/>
            <person name="Pangilinan J."/>
            <person name="Johnson J."/>
            <person name="Barry K."/>
            <person name="LaButti K."/>
            <person name="Ng V."/>
            <person name="Ahrendt S."/>
            <person name="Min B."/>
            <person name="Choi I.G."/>
            <person name="Park H."/>
            <person name="Plett J.M."/>
            <person name="Magnuson J."/>
            <person name="Spatafora J.W."/>
            <person name="Nagy L.G."/>
            <person name="Henrissat B."/>
            <person name="Grigoriev I.V."/>
            <person name="Yang Z.L."/>
            <person name="Xu J."/>
            <person name="Martin F.M."/>
        </authorList>
    </citation>
    <scope>NUCLEOTIDE SEQUENCE</scope>
    <source>
        <strain evidence="3">KKN 215</strain>
    </source>
</reference>
<accession>A0A8K0XK41</accession>
<dbReference type="PANTHER" id="PTHR38248">
    <property type="entry name" value="FUNK1 6"/>
    <property type="match status" value="1"/>
</dbReference>
<sequence length="711" mass="80161">MDNGRRETITYSKFMELIVPTTIQVDVPYPGAPPNSAFMGPETTRYSHMLQCAWIHQALVGTEFVIRDTADRPDNRNDSLDCRPDLCIYRANNDRQLTEAQRKRSKMSDSRKPWASRCDLSEAILPIEIKCEGDPFSNDGGAAGKKSRGQIAEVMAEIMTRQHRTHVYSVYIFNRHAYLLFWDRTGTVVSEPIVITTPDGAFKLFRFLCIVGRMSDVQLGYDPTVQRVGRDDPDVVKMKAFVPADAYHAEYLTALTESEWPLHRVTVHTDGAPDQRFVIGTHRSVSQSVYGRGTQGYVAYDPVENRLCFLKQAWRADHSSINPEYTTYKLLHEAGVRNIATPICGGDVKKMDGTRTRTIAQKFLKTPQIGRILHRFVVKEVGRPLRDYKNSKELVTIVGHALEAHQDAWEKSDILHRDVSEANILIYEYVDGNERKLKGILNDWDMCKTKSQLKIQPGQPNRTGTWIFLSARILNFPDLPYTLSDDLESFFYVLLWMGFRYHMHDRSDKPSRLESFLFGFFEEFDEDLTAKSVLGSRDKLQAMKKGSISLDFLPPTSPGFIGLIDTLLQVCKEHYSDMRPDRFTVTSQVEGGDVSTSTTTLHSAVQVPSPSGLLYDHQRMISTISHALQVTAHWSTSDKREDQLPKRQKLLAVSSSTNHGGSACSSSKRKTSNEGVSSVESRNTRQRISRGTISHGEVVAGGVIQVVPGGQ</sequence>
<keyword evidence="4" id="KW-1185">Reference proteome</keyword>
<name>A0A8K0XK41_9AGAR</name>
<dbReference type="PROSITE" id="PS00109">
    <property type="entry name" value="PROTEIN_KINASE_TYR"/>
    <property type="match status" value="1"/>
</dbReference>
<dbReference type="OrthoDB" id="5592585at2759"/>
<evidence type="ECO:0000313" key="3">
    <source>
        <dbReference type="EMBL" id="KAH8077739.1"/>
    </source>
</evidence>
<dbReference type="Gene3D" id="1.10.510.10">
    <property type="entry name" value="Transferase(Phosphotransferase) domain 1"/>
    <property type="match status" value="1"/>
</dbReference>
<proteinExistence type="predicted"/>
<dbReference type="InterPro" id="IPR040976">
    <property type="entry name" value="Pkinase_fungal"/>
</dbReference>
<dbReference type="EMBL" id="JAEVFJ010000062">
    <property type="protein sequence ID" value="KAH8077739.1"/>
    <property type="molecule type" value="Genomic_DNA"/>
</dbReference>
<evidence type="ECO:0000259" key="2">
    <source>
        <dbReference type="Pfam" id="PF17667"/>
    </source>
</evidence>
<organism evidence="3 4">
    <name type="scientific">Cristinia sonorae</name>
    <dbReference type="NCBI Taxonomy" id="1940300"/>
    <lineage>
        <taxon>Eukaryota</taxon>
        <taxon>Fungi</taxon>
        <taxon>Dikarya</taxon>
        <taxon>Basidiomycota</taxon>
        <taxon>Agaricomycotina</taxon>
        <taxon>Agaricomycetes</taxon>
        <taxon>Agaricomycetidae</taxon>
        <taxon>Agaricales</taxon>
        <taxon>Pleurotineae</taxon>
        <taxon>Stephanosporaceae</taxon>
        <taxon>Cristinia</taxon>
    </lineage>
</organism>
<feature type="domain" description="Fungal-type protein kinase" evidence="2">
    <location>
        <begin position="143"/>
        <end position="497"/>
    </location>
</feature>
<dbReference type="PANTHER" id="PTHR38248:SF2">
    <property type="entry name" value="FUNK1 11"/>
    <property type="match status" value="1"/>
</dbReference>
<evidence type="ECO:0000313" key="4">
    <source>
        <dbReference type="Proteomes" id="UP000813824"/>
    </source>
</evidence>
<dbReference type="InterPro" id="IPR008266">
    <property type="entry name" value="Tyr_kinase_AS"/>
</dbReference>
<dbReference type="SUPFAM" id="SSF56112">
    <property type="entry name" value="Protein kinase-like (PK-like)"/>
    <property type="match status" value="1"/>
</dbReference>
<gene>
    <name evidence="3" type="ORF">BXZ70DRAFT_694593</name>
</gene>
<comment type="caution">
    <text evidence="3">The sequence shown here is derived from an EMBL/GenBank/DDBJ whole genome shotgun (WGS) entry which is preliminary data.</text>
</comment>